<evidence type="ECO:0000259" key="2">
    <source>
        <dbReference type="Pfam" id="PF02779"/>
    </source>
</evidence>
<dbReference type="InterPro" id="IPR005475">
    <property type="entry name" value="Transketolase-like_Pyr-bd"/>
</dbReference>
<feature type="domain" description="Transketolase-like pyrimidine-binding" evidence="2">
    <location>
        <begin position="2"/>
        <end position="68"/>
    </location>
</feature>
<dbReference type="InterPro" id="IPR033247">
    <property type="entry name" value="Transketolase_fam"/>
</dbReference>
<feature type="non-terminal residue" evidence="3">
    <location>
        <position position="1"/>
    </location>
</feature>
<dbReference type="PANTHER" id="PTHR43522">
    <property type="entry name" value="TRANSKETOLASE"/>
    <property type="match status" value="1"/>
</dbReference>
<dbReference type="Pfam" id="PF02779">
    <property type="entry name" value="Transket_pyr"/>
    <property type="match status" value="1"/>
</dbReference>
<comment type="caution">
    <text evidence="3">The sequence shown here is derived from an EMBL/GenBank/DDBJ whole genome shotgun (WGS) entry which is preliminary data.</text>
</comment>
<feature type="region of interest" description="Disordered" evidence="1">
    <location>
        <begin position="1"/>
        <end position="22"/>
    </location>
</feature>
<feature type="non-terminal residue" evidence="3">
    <location>
        <position position="68"/>
    </location>
</feature>
<dbReference type="EMBL" id="SZOH01005057">
    <property type="protein sequence ID" value="TKI81268.1"/>
    <property type="molecule type" value="Genomic_DNA"/>
</dbReference>
<evidence type="ECO:0000313" key="4">
    <source>
        <dbReference type="Proteomes" id="UP000308444"/>
    </source>
</evidence>
<dbReference type="SUPFAM" id="SSF52518">
    <property type="entry name" value="Thiamin diphosphate-binding fold (THDP-binding)"/>
    <property type="match status" value="1"/>
</dbReference>
<evidence type="ECO:0000256" key="1">
    <source>
        <dbReference type="SAM" id="MobiDB-lite"/>
    </source>
</evidence>
<dbReference type="InterPro" id="IPR029061">
    <property type="entry name" value="THDP-binding"/>
</dbReference>
<dbReference type="Proteomes" id="UP000308444">
    <property type="component" value="Unassembled WGS sequence"/>
</dbReference>
<dbReference type="GO" id="GO:0004802">
    <property type="term" value="F:transketolase activity"/>
    <property type="evidence" value="ECO:0007669"/>
    <property type="project" value="TreeGrafter"/>
</dbReference>
<dbReference type="GO" id="GO:0006098">
    <property type="term" value="P:pentose-phosphate shunt"/>
    <property type="evidence" value="ECO:0007669"/>
    <property type="project" value="TreeGrafter"/>
</dbReference>
<name>A0A9X9F1A9_BACCE</name>
<dbReference type="GO" id="GO:0005829">
    <property type="term" value="C:cytosol"/>
    <property type="evidence" value="ECO:0007669"/>
    <property type="project" value="TreeGrafter"/>
</dbReference>
<dbReference type="Gene3D" id="3.40.50.970">
    <property type="match status" value="1"/>
</dbReference>
<protein>
    <submittedName>
        <fullName evidence="3">Transketolase</fullName>
    </submittedName>
</protein>
<dbReference type="PANTHER" id="PTHR43522:SF2">
    <property type="entry name" value="TRANSKETOLASE 1-RELATED"/>
    <property type="match status" value="1"/>
</dbReference>
<organism evidence="3 4">
    <name type="scientific">Bacillus cereus</name>
    <dbReference type="NCBI Taxonomy" id="1396"/>
    <lineage>
        <taxon>Bacteria</taxon>
        <taxon>Bacillati</taxon>
        <taxon>Bacillota</taxon>
        <taxon>Bacilli</taxon>
        <taxon>Bacillales</taxon>
        <taxon>Bacillaceae</taxon>
        <taxon>Bacillus</taxon>
        <taxon>Bacillus cereus group</taxon>
    </lineage>
</organism>
<evidence type="ECO:0000313" key="3">
    <source>
        <dbReference type="EMBL" id="TKI81268.1"/>
    </source>
</evidence>
<accession>A0A9X9F1A9</accession>
<sequence>IAESVPSFFGGSADLAGSNKTYMNNEKDFTRDDYSGKNIWYGVREFAMGAAMNGIALHGGLKTYGGTF</sequence>
<gene>
    <name evidence="3" type="ORF">FC695_42980</name>
</gene>
<proteinExistence type="predicted"/>
<reference evidence="3 4" key="1">
    <citation type="journal article" date="2019" name="Environ. Microbiol.">
        <title>An active ?-lactamase is a part of an orchestrated cell wall stress resistance network of Bacillus subtilis and related rhizosphere species.</title>
        <authorList>
            <person name="Bucher T."/>
            <person name="Keren-Paz A."/>
            <person name="Hausser J."/>
            <person name="Olender T."/>
            <person name="Cytryn E."/>
            <person name="Kolodkin-Gal I."/>
        </authorList>
    </citation>
    <scope>NUCLEOTIDE SEQUENCE [LARGE SCALE GENOMIC DNA]</scope>
    <source>
        <strain evidence="3 4">I32</strain>
    </source>
</reference>
<dbReference type="AlphaFoldDB" id="A0A9X9F1A9"/>